<dbReference type="EMBL" id="CP090958">
    <property type="protein sequence ID" value="WGW10528.1"/>
    <property type="molecule type" value="Genomic_DNA"/>
</dbReference>
<evidence type="ECO:0000259" key="2">
    <source>
        <dbReference type="Pfam" id="PF01636"/>
    </source>
</evidence>
<dbReference type="SUPFAM" id="SSF56112">
    <property type="entry name" value="Protein kinase-like (PK-like)"/>
    <property type="match status" value="1"/>
</dbReference>
<accession>A0ABY8QNI6</accession>
<organism evidence="3 4">
    <name type="scientific">Saxibacter everestensis</name>
    <dbReference type="NCBI Taxonomy" id="2909229"/>
    <lineage>
        <taxon>Bacteria</taxon>
        <taxon>Bacillati</taxon>
        <taxon>Actinomycetota</taxon>
        <taxon>Actinomycetes</taxon>
        <taxon>Micrococcales</taxon>
        <taxon>Brevibacteriaceae</taxon>
        <taxon>Saxibacter</taxon>
    </lineage>
</organism>
<protein>
    <submittedName>
        <fullName evidence="3">Phosphotransferase</fullName>
    </submittedName>
</protein>
<evidence type="ECO:0000313" key="3">
    <source>
        <dbReference type="EMBL" id="WGW10528.1"/>
    </source>
</evidence>
<feature type="compositionally biased region" description="Basic and acidic residues" evidence="1">
    <location>
        <begin position="317"/>
        <end position="330"/>
    </location>
</feature>
<sequence length="354" mass="38031">MTLTPFRLAALASAALPDFAPSKVTMLPHSTDTLEALVSDDAGKQVTINVALNALEALRGDAERSVLLILTDKAAADLPFALPEVLGQASTSDVGSLRLSSSDDSADTHFDGEGQAFIFSALPGSPLSLEQLRPGPGLTASLGRALAAIHELNPDIVRDAGLPDYDADSYRQRRLAEVDQAAATGKVPARLLNRWEKQLENVALWRFQPTVCHGELSEDRVRAEGDRIVAVTGWAQLRVADPADDLAWLIASCDGTVIDSIMEAYSQARGEAPGPMLRRRAELLSELALVGWLLYGLSQNDQNVIDDATDMLAELDDQLHREEEAEREASEAAASEADSPEDPEQNPGDGRQGY</sequence>
<feature type="domain" description="Aminoglycoside phosphotransferase" evidence="2">
    <location>
        <begin position="75"/>
        <end position="275"/>
    </location>
</feature>
<dbReference type="Proteomes" id="UP001209083">
    <property type="component" value="Chromosome"/>
</dbReference>
<evidence type="ECO:0000256" key="1">
    <source>
        <dbReference type="SAM" id="MobiDB-lite"/>
    </source>
</evidence>
<dbReference type="RefSeq" id="WP_349637309.1">
    <property type="nucleotide sequence ID" value="NZ_CP090958.1"/>
</dbReference>
<dbReference type="InterPro" id="IPR011009">
    <property type="entry name" value="Kinase-like_dom_sf"/>
</dbReference>
<dbReference type="InterPro" id="IPR002575">
    <property type="entry name" value="Aminoglycoside_PTrfase"/>
</dbReference>
<gene>
    <name evidence="3" type="ORF">LWF01_10290</name>
</gene>
<reference evidence="3 4" key="1">
    <citation type="submission" date="2023-05" db="EMBL/GenBank/DDBJ databases">
        <title>Lithophilousrod everest ZFBP1038 complete genpme.</title>
        <authorList>
            <person name="Tian M."/>
        </authorList>
    </citation>
    <scope>NUCLEOTIDE SEQUENCE [LARGE SCALE GENOMIC DNA]</scope>
    <source>
        <strain evidence="3 4">ZFBP1038</strain>
    </source>
</reference>
<name>A0ABY8QNI6_9MICO</name>
<dbReference type="Pfam" id="PF01636">
    <property type="entry name" value="APH"/>
    <property type="match status" value="1"/>
</dbReference>
<keyword evidence="4" id="KW-1185">Reference proteome</keyword>
<feature type="region of interest" description="Disordered" evidence="1">
    <location>
        <begin position="315"/>
        <end position="354"/>
    </location>
</feature>
<evidence type="ECO:0000313" key="4">
    <source>
        <dbReference type="Proteomes" id="UP001209083"/>
    </source>
</evidence>
<dbReference type="Gene3D" id="3.90.1200.10">
    <property type="match status" value="1"/>
</dbReference>
<proteinExistence type="predicted"/>